<keyword evidence="4" id="KW-1185">Reference proteome</keyword>
<dbReference type="Proteomes" id="UP000287374">
    <property type="component" value="Unassembled WGS sequence"/>
</dbReference>
<gene>
    <name evidence="1" type="ORF">DGG96_19300</name>
    <name evidence="2" type="ORF">ELY20_16205</name>
</gene>
<dbReference type="OrthoDB" id="754271at2"/>
<comment type="caution">
    <text evidence="1">The sequence shown here is derived from an EMBL/GenBank/DDBJ whole genome shotgun (WGS) entry which is preliminary data.</text>
</comment>
<reference evidence="2 4" key="2">
    <citation type="submission" date="2018-12" db="EMBL/GenBank/DDBJ databases">
        <title>Legionella sp,whole genome shotgun sequence.</title>
        <authorList>
            <person name="Wu H."/>
        </authorList>
    </citation>
    <scope>NUCLEOTIDE SEQUENCE [LARGE SCALE GENOMIC DNA]</scope>
    <source>
        <strain evidence="4">km489</strain>
        <strain evidence="2">Km489</strain>
    </source>
</reference>
<dbReference type="EMBL" id="QHJG01000050">
    <property type="protein sequence ID" value="PWY53991.1"/>
    <property type="molecule type" value="Genomic_DNA"/>
</dbReference>
<dbReference type="RefSeq" id="WP_110144114.1">
    <property type="nucleotide sequence ID" value="NZ_QHJG01000050.1"/>
</dbReference>
<evidence type="ECO:0000313" key="3">
    <source>
        <dbReference type="Proteomes" id="UP000247152"/>
    </source>
</evidence>
<protein>
    <submittedName>
        <fullName evidence="1">Uncharacterized protein</fullName>
    </submittedName>
</protein>
<dbReference type="EMBL" id="RZGX01000032">
    <property type="protein sequence ID" value="RUR18980.1"/>
    <property type="molecule type" value="Genomic_DNA"/>
</dbReference>
<evidence type="ECO:0000313" key="4">
    <source>
        <dbReference type="Proteomes" id="UP000287374"/>
    </source>
</evidence>
<reference evidence="1 3" key="1">
    <citation type="submission" date="2018-05" db="EMBL/GenBank/DDBJ databases">
        <title>Legionella qingyii sp.nov., whole genome shotgun sequence.</title>
        <authorList>
            <person name="Wu H."/>
            <person name="Zhu Q."/>
            <person name="Hu C."/>
        </authorList>
    </citation>
    <scope>NUCLEOTIDE SEQUENCE [LARGE SCALE GENOMIC DNA]</scope>
    <source>
        <strain evidence="1 3">HEB18</strain>
    </source>
</reference>
<sequence length="65" mass="7190">MDRISEIRKNSRVLAQAFRTKSSLFSTLPEGLLHRVASLTGKNENAIEESESDIEIAANAFSKPN</sequence>
<name>A0A317TX52_9GAMM</name>
<evidence type="ECO:0000313" key="1">
    <source>
        <dbReference type="EMBL" id="PWY53991.1"/>
    </source>
</evidence>
<accession>A0A317TX52</accession>
<proteinExistence type="predicted"/>
<evidence type="ECO:0000313" key="2">
    <source>
        <dbReference type="EMBL" id="RUR18980.1"/>
    </source>
</evidence>
<dbReference type="AlphaFoldDB" id="A0A317TX52"/>
<organism evidence="1 3">
    <name type="scientific">Legionella qingyii</name>
    <dbReference type="NCBI Taxonomy" id="2184757"/>
    <lineage>
        <taxon>Bacteria</taxon>
        <taxon>Pseudomonadati</taxon>
        <taxon>Pseudomonadota</taxon>
        <taxon>Gammaproteobacteria</taxon>
        <taxon>Legionellales</taxon>
        <taxon>Legionellaceae</taxon>
        <taxon>Legionella</taxon>
    </lineage>
</organism>
<dbReference type="Proteomes" id="UP000247152">
    <property type="component" value="Unassembled WGS sequence"/>
</dbReference>